<dbReference type="EMBL" id="UIDG01000627">
    <property type="protein sequence ID" value="SUS08539.1"/>
    <property type="molecule type" value="Genomic_DNA"/>
</dbReference>
<proteinExistence type="predicted"/>
<reference evidence="2" key="1">
    <citation type="submission" date="2018-07" db="EMBL/GenBank/DDBJ databases">
        <authorList>
            <person name="Quirk P.G."/>
            <person name="Krulwich T.A."/>
        </authorList>
    </citation>
    <scope>NUCLEOTIDE SEQUENCE</scope>
</reference>
<dbReference type="EMBL" id="UIDG01000442">
    <property type="protein sequence ID" value="SUS07723.1"/>
    <property type="molecule type" value="Genomic_DNA"/>
</dbReference>
<evidence type="ECO:0000313" key="2">
    <source>
        <dbReference type="EMBL" id="SUS08539.1"/>
    </source>
</evidence>
<protein>
    <submittedName>
        <fullName evidence="2">Uncharacterized protein</fullName>
    </submittedName>
</protein>
<name>A0A380TLE0_9ZZZZ</name>
<gene>
    <name evidence="1" type="ORF">DF3PB_4970004</name>
    <name evidence="2" type="ORF">DF3PB_730004</name>
</gene>
<sequence>MSATVQIVLKPSVFAGSGKEGDFAWMIEQPQYAQALFVFNDNESQFLAYMDGISVGGGNAVIRPYQGAGARAAGVPTGPGYDALTTGNKAIIDRALARVRALIKSGRYTTLVYSADEADPSLLGHGIFDVGEDVRRYIVAELKTIASSAA</sequence>
<accession>A0A380TLE0</accession>
<evidence type="ECO:0000313" key="1">
    <source>
        <dbReference type="EMBL" id="SUS07723.1"/>
    </source>
</evidence>
<organism evidence="2">
    <name type="scientific">metagenome</name>
    <dbReference type="NCBI Taxonomy" id="256318"/>
    <lineage>
        <taxon>unclassified sequences</taxon>
        <taxon>metagenomes</taxon>
    </lineage>
</organism>
<dbReference type="AlphaFoldDB" id="A0A380TLE0"/>